<dbReference type="AlphaFoldDB" id="A0A3B0RSH4"/>
<evidence type="ECO:0000256" key="1">
    <source>
        <dbReference type="SAM" id="MobiDB-lite"/>
    </source>
</evidence>
<feature type="non-terminal residue" evidence="2">
    <location>
        <position position="160"/>
    </location>
</feature>
<proteinExistence type="predicted"/>
<dbReference type="InterPro" id="IPR013783">
    <property type="entry name" value="Ig-like_fold"/>
</dbReference>
<feature type="region of interest" description="Disordered" evidence="1">
    <location>
        <begin position="34"/>
        <end position="105"/>
    </location>
</feature>
<reference evidence="2" key="1">
    <citation type="submission" date="2018-06" db="EMBL/GenBank/DDBJ databases">
        <authorList>
            <person name="Zhirakovskaya E."/>
        </authorList>
    </citation>
    <scope>NUCLEOTIDE SEQUENCE</scope>
</reference>
<dbReference type="Gene3D" id="2.60.40.10">
    <property type="entry name" value="Immunoglobulins"/>
    <property type="match status" value="1"/>
</dbReference>
<accession>A0A3B0RSH4</accession>
<dbReference type="EMBL" id="UOEK01000067">
    <property type="protein sequence ID" value="VAV94839.1"/>
    <property type="molecule type" value="Genomic_DNA"/>
</dbReference>
<organism evidence="2">
    <name type="scientific">hydrothermal vent metagenome</name>
    <dbReference type="NCBI Taxonomy" id="652676"/>
    <lineage>
        <taxon>unclassified sequences</taxon>
        <taxon>metagenomes</taxon>
        <taxon>ecological metagenomes</taxon>
    </lineage>
</organism>
<feature type="compositionally biased region" description="Polar residues" evidence="1">
    <location>
        <begin position="96"/>
        <end position="105"/>
    </location>
</feature>
<name>A0A3B0RSH4_9ZZZZ</name>
<dbReference type="Pfam" id="PF09136">
    <property type="entry name" value="Glucodextran_B"/>
    <property type="match status" value="1"/>
</dbReference>
<evidence type="ECO:0000313" key="2">
    <source>
        <dbReference type="EMBL" id="VAV94839.1"/>
    </source>
</evidence>
<sequence length="160" mass="16826">MLKRKAIIVFGTTFALILASGAALAQVGAFQADPPPAVVASGDILDEPEPPSTTTTEAPPETSTTTTTTHAPKETTTTTTTTEVRDEEPPRLEITSPDSGAVTSRSHILIKGVTEPGAKVSIGDQRVEVGEEGHWRIEVKLREGRNEIVVVARDAAGNTS</sequence>
<evidence type="ECO:0008006" key="3">
    <source>
        <dbReference type="Google" id="ProtNLM"/>
    </source>
</evidence>
<feature type="compositionally biased region" description="Low complexity" evidence="1">
    <location>
        <begin position="52"/>
        <end position="82"/>
    </location>
</feature>
<protein>
    <recommendedName>
        <fullName evidence="3">Bacterial Ig domain-containing protein</fullName>
    </recommendedName>
</protein>
<gene>
    <name evidence="2" type="ORF">MNBD_ACTINO02-2281</name>
</gene>